<feature type="domain" description="UspA" evidence="1">
    <location>
        <begin position="5"/>
        <end position="108"/>
    </location>
</feature>
<dbReference type="Proteomes" id="UP000797356">
    <property type="component" value="Chromosome 4"/>
</dbReference>
<dbReference type="SUPFAM" id="SSF52402">
    <property type="entry name" value="Adenine nucleotide alpha hydrolases-like"/>
    <property type="match status" value="1"/>
</dbReference>
<dbReference type="OrthoDB" id="843225at2759"/>
<dbReference type="InterPro" id="IPR014729">
    <property type="entry name" value="Rossmann-like_a/b/a_fold"/>
</dbReference>
<protein>
    <recommendedName>
        <fullName evidence="1">UspA domain-containing protein</fullName>
    </recommendedName>
</protein>
<accession>A0A8K0I7G3</accession>
<dbReference type="PANTHER" id="PTHR46100:SF2">
    <property type="entry name" value="OS05G0453700 PROTEIN"/>
    <property type="match status" value="1"/>
</dbReference>
<evidence type="ECO:0000313" key="3">
    <source>
        <dbReference type="Proteomes" id="UP000797356"/>
    </source>
</evidence>
<keyword evidence="3" id="KW-1185">Reference proteome</keyword>
<dbReference type="Gene3D" id="3.40.50.620">
    <property type="entry name" value="HUPs"/>
    <property type="match status" value="1"/>
</dbReference>
<reference evidence="2" key="2">
    <citation type="submission" date="2019-07" db="EMBL/GenBank/DDBJ databases">
        <authorList>
            <person name="Yang Y."/>
            <person name="Bocs S."/>
            <person name="Baudouin L."/>
        </authorList>
    </citation>
    <scope>NUCLEOTIDE SEQUENCE</scope>
    <source>
        <tissue evidence="2">Spear leaf of Hainan Tall coconut</tissue>
    </source>
</reference>
<dbReference type="PANTHER" id="PTHR46100">
    <property type="entry name" value="IMP2'P"/>
    <property type="match status" value="1"/>
</dbReference>
<comment type="caution">
    <text evidence="2">The sequence shown here is derived from an EMBL/GenBank/DDBJ whole genome shotgun (WGS) entry which is preliminary data.</text>
</comment>
<sequence>MGGDRKIGVALDFSKSSKRALEWAINNLLDKGDMLIVLHVMHPKKDKSRHGLWTKSGSDLIPLTEFRQPEVMKHYDLEVDIEVLDMLDTASRQKESDPFDQVIKECHDHNLQLQSLISFSQNCMNSILLCVNGGKLRMRTWTYKQHDMRITLV</sequence>
<organism evidence="2 3">
    <name type="scientific">Cocos nucifera</name>
    <name type="common">Coconut palm</name>
    <dbReference type="NCBI Taxonomy" id="13894"/>
    <lineage>
        <taxon>Eukaryota</taxon>
        <taxon>Viridiplantae</taxon>
        <taxon>Streptophyta</taxon>
        <taxon>Embryophyta</taxon>
        <taxon>Tracheophyta</taxon>
        <taxon>Spermatophyta</taxon>
        <taxon>Magnoliopsida</taxon>
        <taxon>Liliopsida</taxon>
        <taxon>Arecaceae</taxon>
        <taxon>Arecoideae</taxon>
        <taxon>Cocoseae</taxon>
        <taxon>Attaleinae</taxon>
        <taxon>Cocos</taxon>
    </lineage>
</organism>
<name>A0A8K0I7G3_COCNU</name>
<evidence type="ECO:0000313" key="2">
    <source>
        <dbReference type="EMBL" id="KAG1339286.1"/>
    </source>
</evidence>
<proteinExistence type="predicted"/>
<dbReference type="Pfam" id="PF00582">
    <property type="entry name" value="Usp"/>
    <property type="match status" value="1"/>
</dbReference>
<dbReference type="AlphaFoldDB" id="A0A8K0I7G3"/>
<reference evidence="2" key="1">
    <citation type="journal article" date="2017" name="Gigascience">
        <title>The genome draft of coconut (Cocos nucifera).</title>
        <authorList>
            <person name="Xiao Y."/>
            <person name="Xu P."/>
            <person name="Fan H."/>
            <person name="Baudouin L."/>
            <person name="Xia W."/>
            <person name="Bocs S."/>
            <person name="Xu J."/>
            <person name="Li Q."/>
            <person name="Guo A."/>
            <person name="Zhou L."/>
            <person name="Li J."/>
            <person name="Wu Y."/>
            <person name="Ma Z."/>
            <person name="Armero A."/>
            <person name="Issali A.E."/>
            <person name="Liu N."/>
            <person name="Peng M."/>
            <person name="Yang Y."/>
        </authorList>
    </citation>
    <scope>NUCLEOTIDE SEQUENCE</scope>
    <source>
        <tissue evidence="2">Spear leaf of Hainan Tall coconut</tissue>
    </source>
</reference>
<dbReference type="EMBL" id="CM017875">
    <property type="protein sequence ID" value="KAG1339286.1"/>
    <property type="molecule type" value="Genomic_DNA"/>
</dbReference>
<gene>
    <name evidence="2" type="ORF">COCNU_04G015920</name>
</gene>
<dbReference type="InterPro" id="IPR006016">
    <property type="entry name" value="UspA"/>
</dbReference>
<evidence type="ECO:0000259" key="1">
    <source>
        <dbReference type="Pfam" id="PF00582"/>
    </source>
</evidence>